<dbReference type="AlphaFoldDB" id="A0A4S8L3U9"/>
<proteinExistence type="inferred from homology"/>
<dbReference type="Proteomes" id="UP000297245">
    <property type="component" value="Unassembled WGS sequence"/>
</dbReference>
<evidence type="ECO:0000313" key="6">
    <source>
        <dbReference type="Proteomes" id="UP000297245"/>
    </source>
</evidence>
<evidence type="ECO:0000256" key="1">
    <source>
        <dbReference type="ARBA" id="ARBA00004141"/>
    </source>
</evidence>
<feature type="transmembrane region" description="Helical" evidence="3">
    <location>
        <begin position="300"/>
        <end position="318"/>
    </location>
</feature>
<keyword evidence="3" id="KW-0472">Membrane</keyword>
<feature type="transmembrane region" description="Helical" evidence="3">
    <location>
        <begin position="388"/>
        <end position="408"/>
    </location>
</feature>
<name>A0A4S8L3U9_DENBC</name>
<keyword evidence="6" id="KW-1185">Reference proteome</keyword>
<dbReference type="PROSITE" id="PS50850">
    <property type="entry name" value="MFS"/>
    <property type="match status" value="1"/>
</dbReference>
<feature type="transmembrane region" description="Helical" evidence="3">
    <location>
        <begin position="188"/>
        <end position="208"/>
    </location>
</feature>
<feature type="transmembrane region" description="Helical" evidence="3">
    <location>
        <begin position="324"/>
        <end position="348"/>
    </location>
</feature>
<keyword evidence="3" id="KW-1133">Transmembrane helix</keyword>
<sequence length="421" mass="45178">MSTPREKEVTPTDNDHRDKSCFRGSAWLSLLGAFLIQFSSIGPIQAYGVFQDFYKTELLSSHSNSAISWIGTMALFLELTGGILAGQLYDHGYGREIILLGSVIFLLSFFMVSLVHVNGYYQAFLAQGVGMGLGASFIFTPTITMVSNHFLSRKGLALGILSASGPLGVVIYTVMLNQLIHFGPGFPWSVRAAAFLTAGCMIIGNLLVSVPSTNKDTNPSTLASSMRVFITNPPYIIHLIAGFVAQLGSFFPLFYVQIFALQHGISPKLAFYGVAIMNASGILGRSLPGHAADRWGAIKVWAICTFLSGALTYVLLLSNNSPGLILFCIFYGFFWSAAISVYMPVVAVLTPPGQNMGKSIGFACVPIGISALIGNPIIGAIVGNDEHWWKGATFAAVSLMSAGVLEVISGHLYHRHTAVTN</sequence>
<feature type="domain" description="Major facilitator superfamily (MFS) profile" evidence="4">
    <location>
        <begin position="234"/>
        <end position="421"/>
    </location>
</feature>
<feature type="transmembrane region" description="Helical" evidence="3">
    <location>
        <begin position="97"/>
        <end position="117"/>
    </location>
</feature>
<reference evidence="5 6" key="1">
    <citation type="journal article" date="2019" name="Nat. Ecol. Evol.">
        <title>Megaphylogeny resolves global patterns of mushroom evolution.</title>
        <authorList>
            <person name="Varga T."/>
            <person name="Krizsan K."/>
            <person name="Foldi C."/>
            <person name="Dima B."/>
            <person name="Sanchez-Garcia M."/>
            <person name="Sanchez-Ramirez S."/>
            <person name="Szollosi G.J."/>
            <person name="Szarkandi J.G."/>
            <person name="Papp V."/>
            <person name="Albert L."/>
            <person name="Andreopoulos W."/>
            <person name="Angelini C."/>
            <person name="Antonin V."/>
            <person name="Barry K.W."/>
            <person name="Bougher N.L."/>
            <person name="Buchanan P."/>
            <person name="Buyck B."/>
            <person name="Bense V."/>
            <person name="Catcheside P."/>
            <person name="Chovatia M."/>
            <person name="Cooper J."/>
            <person name="Damon W."/>
            <person name="Desjardin D."/>
            <person name="Finy P."/>
            <person name="Geml J."/>
            <person name="Haridas S."/>
            <person name="Hughes K."/>
            <person name="Justo A."/>
            <person name="Karasinski D."/>
            <person name="Kautmanova I."/>
            <person name="Kiss B."/>
            <person name="Kocsube S."/>
            <person name="Kotiranta H."/>
            <person name="LaButti K.M."/>
            <person name="Lechner B.E."/>
            <person name="Liimatainen K."/>
            <person name="Lipzen A."/>
            <person name="Lukacs Z."/>
            <person name="Mihaltcheva S."/>
            <person name="Morgado L.N."/>
            <person name="Niskanen T."/>
            <person name="Noordeloos M.E."/>
            <person name="Ohm R.A."/>
            <person name="Ortiz-Santana B."/>
            <person name="Ovrebo C."/>
            <person name="Racz N."/>
            <person name="Riley R."/>
            <person name="Savchenko A."/>
            <person name="Shiryaev A."/>
            <person name="Soop K."/>
            <person name="Spirin V."/>
            <person name="Szebenyi C."/>
            <person name="Tomsovsky M."/>
            <person name="Tulloss R.E."/>
            <person name="Uehling J."/>
            <person name="Grigoriev I.V."/>
            <person name="Vagvolgyi C."/>
            <person name="Papp T."/>
            <person name="Martin F.M."/>
            <person name="Miettinen O."/>
            <person name="Hibbett D.S."/>
            <person name="Nagy L.G."/>
        </authorList>
    </citation>
    <scope>NUCLEOTIDE SEQUENCE [LARGE SCALE GENOMIC DNA]</scope>
    <source>
        <strain evidence="5 6">CBS 962.96</strain>
    </source>
</reference>
<dbReference type="Gene3D" id="1.20.1250.20">
    <property type="entry name" value="MFS general substrate transporter like domains"/>
    <property type="match status" value="2"/>
</dbReference>
<dbReference type="EMBL" id="ML179690">
    <property type="protein sequence ID" value="THU83041.1"/>
    <property type="molecule type" value="Genomic_DNA"/>
</dbReference>
<comment type="subcellular location">
    <subcellularLocation>
        <location evidence="1">Membrane</location>
        <topology evidence="1">Multi-pass membrane protein</topology>
    </subcellularLocation>
</comment>
<feature type="transmembrane region" description="Helical" evidence="3">
    <location>
        <begin position="26"/>
        <end position="46"/>
    </location>
</feature>
<dbReference type="PANTHER" id="PTHR11360">
    <property type="entry name" value="MONOCARBOXYLATE TRANSPORTER"/>
    <property type="match status" value="1"/>
</dbReference>
<feature type="transmembrane region" description="Helical" evidence="3">
    <location>
        <begin position="66"/>
        <end position="85"/>
    </location>
</feature>
<feature type="transmembrane region" description="Helical" evidence="3">
    <location>
        <begin position="123"/>
        <end position="143"/>
    </location>
</feature>
<dbReference type="SUPFAM" id="SSF103473">
    <property type="entry name" value="MFS general substrate transporter"/>
    <property type="match status" value="1"/>
</dbReference>
<dbReference type="GO" id="GO:0022857">
    <property type="term" value="F:transmembrane transporter activity"/>
    <property type="evidence" value="ECO:0007669"/>
    <property type="project" value="InterPro"/>
</dbReference>
<comment type="similarity">
    <text evidence="2">Belongs to the major facilitator superfamily. Monocarboxylate porter (TC 2.A.1.13) family.</text>
</comment>
<dbReference type="InterPro" id="IPR036259">
    <property type="entry name" value="MFS_trans_sf"/>
</dbReference>
<dbReference type="Pfam" id="PF07690">
    <property type="entry name" value="MFS_1"/>
    <property type="match status" value="2"/>
</dbReference>
<evidence type="ECO:0000313" key="5">
    <source>
        <dbReference type="EMBL" id="THU83041.1"/>
    </source>
</evidence>
<feature type="transmembrane region" description="Helical" evidence="3">
    <location>
        <begin position="360"/>
        <end position="382"/>
    </location>
</feature>
<feature type="transmembrane region" description="Helical" evidence="3">
    <location>
        <begin position="155"/>
        <end position="176"/>
    </location>
</feature>
<protein>
    <submittedName>
        <fullName evidence="5">MFS general substrate transporter</fullName>
    </submittedName>
</protein>
<keyword evidence="3" id="KW-0812">Transmembrane</keyword>
<dbReference type="GO" id="GO:0016020">
    <property type="term" value="C:membrane"/>
    <property type="evidence" value="ECO:0007669"/>
    <property type="project" value="UniProtKB-SubCell"/>
</dbReference>
<feature type="transmembrane region" description="Helical" evidence="3">
    <location>
        <begin position="235"/>
        <end position="257"/>
    </location>
</feature>
<evidence type="ECO:0000256" key="3">
    <source>
        <dbReference type="SAM" id="Phobius"/>
    </source>
</evidence>
<dbReference type="InterPro" id="IPR050327">
    <property type="entry name" value="Proton-linked_MCT"/>
</dbReference>
<evidence type="ECO:0000256" key="2">
    <source>
        <dbReference type="ARBA" id="ARBA00006727"/>
    </source>
</evidence>
<dbReference type="InterPro" id="IPR011701">
    <property type="entry name" value="MFS"/>
</dbReference>
<organism evidence="5 6">
    <name type="scientific">Dendrothele bispora (strain CBS 962.96)</name>
    <dbReference type="NCBI Taxonomy" id="1314807"/>
    <lineage>
        <taxon>Eukaryota</taxon>
        <taxon>Fungi</taxon>
        <taxon>Dikarya</taxon>
        <taxon>Basidiomycota</taxon>
        <taxon>Agaricomycotina</taxon>
        <taxon>Agaricomycetes</taxon>
        <taxon>Agaricomycetidae</taxon>
        <taxon>Agaricales</taxon>
        <taxon>Agaricales incertae sedis</taxon>
        <taxon>Dendrothele</taxon>
    </lineage>
</organism>
<accession>A0A4S8L3U9</accession>
<dbReference type="OrthoDB" id="6499973at2759"/>
<feature type="transmembrane region" description="Helical" evidence="3">
    <location>
        <begin position="269"/>
        <end position="288"/>
    </location>
</feature>
<gene>
    <name evidence="5" type="ORF">K435DRAFT_734292</name>
</gene>
<evidence type="ECO:0000259" key="4">
    <source>
        <dbReference type="PROSITE" id="PS50850"/>
    </source>
</evidence>
<dbReference type="PANTHER" id="PTHR11360:SF234">
    <property type="entry name" value="MFS-TYPE TRANSPORTER DBAD-RELATED"/>
    <property type="match status" value="1"/>
</dbReference>
<dbReference type="InterPro" id="IPR020846">
    <property type="entry name" value="MFS_dom"/>
</dbReference>